<reference evidence="1 2" key="1">
    <citation type="submission" date="2017-04" db="EMBL/GenBank/DDBJ databases">
        <authorList>
            <person name="Afonso C.L."/>
            <person name="Miller P.J."/>
            <person name="Scott M.A."/>
            <person name="Spackman E."/>
            <person name="Goraichik I."/>
            <person name="Dimitrov K.M."/>
            <person name="Suarez D.L."/>
            <person name="Swayne D.E."/>
        </authorList>
    </citation>
    <scope>NUCLEOTIDE SEQUENCE [LARGE SCALE GENOMIC DNA]</scope>
</reference>
<name>A0A2H4IAT8_9CAUD</name>
<evidence type="ECO:0000313" key="2">
    <source>
        <dbReference type="Proteomes" id="UP000240568"/>
    </source>
</evidence>
<organism evidence="1 2">
    <name type="scientific">Erwinia phage vB_EamM_Y3</name>
    <dbReference type="NCBI Taxonomy" id="1983553"/>
    <lineage>
        <taxon>Viruses</taxon>
        <taxon>Duplodnaviria</taxon>
        <taxon>Heunggongvirae</taxon>
        <taxon>Uroviricota</taxon>
        <taxon>Caudoviricetes</taxon>
        <taxon>Sasquatchvirus</taxon>
        <taxon>Sasquatchvirus Y3</taxon>
    </lineage>
</organism>
<accession>A0A2H4IAT8</accession>
<sequence>MINRFQMKKTPTLDACQWNGENVEEMDKFLNGNGYVVGRYVQLGVLDDHGVPTIANVSVGNYAVRHEDGTVEAMTATELFDKYVLAD</sequence>
<protein>
    <submittedName>
        <fullName evidence="1">Uncharacterized protein</fullName>
    </submittedName>
</protein>
<proteinExistence type="predicted"/>
<gene>
    <name evidence="1" type="ORF">Y3_022</name>
</gene>
<keyword evidence="2" id="KW-1185">Reference proteome</keyword>
<evidence type="ECO:0000313" key="1">
    <source>
        <dbReference type="EMBL" id="ARW58662.1"/>
    </source>
</evidence>
<dbReference type="Proteomes" id="UP000240568">
    <property type="component" value="Segment"/>
</dbReference>
<dbReference type="EMBL" id="KY984068">
    <property type="protein sequence ID" value="ARW58662.1"/>
    <property type="molecule type" value="Genomic_DNA"/>
</dbReference>